<dbReference type="InterPro" id="IPR014140">
    <property type="entry name" value="DNA_helicase_suAddB"/>
</dbReference>
<dbReference type="Proteomes" id="UP001596113">
    <property type="component" value="Unassembled WGS sequence"/>
</dbReference>
<evidence type="ECO:0000256" key="1">
    <source>
        <dbReference type="ARBA" id="ARBA00022485"/>
    </source>
</evidence>
<proteinExistence type="inferred from homology"/>
<keyword evidence="4 14" id="KW-0547">Nucleotide-binding</keyword>
<evidence type="ECO:0000256" key="3">
    <source>
        <dbReference type="ARBA" id="ARBA00022723"/>
    </source>
</evidence>
<dbReference type="EMBL" id="JBHSMI010000029">
    <property type="protein sequence ID" value="MFC5405128.1"/>
    <property type="molecule type" value="Genomic_DNA"/>
</dbReference>
<keyword evidence="8 14" id="KW-0269">Exonuclease</keyword>
<name>A0ABW0HX60_9BACL</name>
<comment type="subunit">
    <text evidence="14">Heterodimer of AddA and AddB.</text>
</comment>
<evidence type="ECO:0000256" key="6">
    <source>
        <dbReference type="ARBA" id="ARBA00022801"/>
    </source>
</evidence>
<dbReference type="PANTHER" id="PTHR30591:SF1">
    <property type="entry name" value="RECBCD ENZYME SUBUNIT RECC"/>
    <property type="match status" value="1"/>
</dbReference>
<feature type="binding site" evidence="14">
    <location>
        <position position="817"/>
    </location>
    <ligand>
        <name>[4Fe-4S] cluster</name>
        <dbReference type="ChEBI" id="CHEBI:49883"/>
    </ligand>
</feature>
<evidence type="ECO:0000256" key="4">
    <source>
        <dbReference type="ARBA" id="ARBA00022741"/>
    </source>
</evidence>
<evidence type="ECO:0000313" key="17">
    <source>
        <dbReference type="Proteomes" id="UP001596113"/>
    </source>
</evidence>
<comment type="caution">
    <text evidence="16">The sequence shown here is derived from an EMBL/GenBank/DDBJ whole genome shotgun (WGS) entry which is preliminary data.</text>
</comment>
<dbReference type="InterPro" id="IPR027417">
    <property type="entry name" value="P-loop_NTPase"/>
</dbReference>
<comment type="miscellaneous">
    <text evidence="14">Despite having conserved helicase domains, this subunit does not have helicase activity.</text>
</comment>
<sequence>MTLRLITGRSGSGKTTFVLNEIREKIRQNPFGPPLVLLVPEQATFQTEYAMATTPGMTGFMRAQVLSFRRLAFRVMQETGGAAVVPIHDNGKAMLLHKVLEARRDGLRLYRGGKSENGLITNINGLLTEMKRYGIDSEKLAGQAATVERRAASDPQASLLADKLHDLSLVYADMEKELLGHWLDGEDMLGWLVKGAETAPFLAGAEIWVDGFHGFTPSEFDVVEALLRVSPRVSVALCLDRVYGAGERPDELELFHPTAETSAQLCELAEASGTGIEAAVELSSDPNAASPRFARNEALAYLERHWSSRRRWDDTAKTRPDSPGFGLSLHAAANRRAEAEAVARDMLARVREHNGRWRDMAVFVRKMDDYADLLSTVFEDYGIPYYLDGKAGVSHHPFVEFIRSALECVTGGWKAEALFRCAKTDLLGTPERRVIRDEVDRLENYALAAGIDGWRWRSEHSWRPLSRGDLEDEGAATDDEIGDKFRRLIEVRDALLRPLIALQERMDRAKSVTEQCESLFLFLDETGAHDMLESWAEADAKEGRPGKAAMHRPLWDAAMTLLDQLVELMGDHAADAELFAGMVDAGLEELKLGAVPPSLDGVLIGSPERTRSDRVRIVYLLGANDGVLPMRFPENGLLAEEERDRLAASGMKLAPGARRKLLDEQFLAYLTLTTASDHLWISYPIANEEGQSLLPSEWIGKLRKRFPGIPLRTVAAEPSESQSEQEQVGFAVRPGRAMTHLLARLRSWKQGEALAPGWWSVYNWLAAREQWRSKLSTLVLSLNYSNEEKPLSGETSRLLYGDRLLASVSRMERFVACPFQHFASHGLKLRERKLFRVDAPDIGQLFHAALRQTTEKLFAEGPAGIDAARWQSEAAAAVDKLLPRVQSQILLSTHRHQVMARKLRDIVKQASAVLGSHAGLSSFKPVGLELDFGPQGVLPPLSLELGNGRWMDIAGKIDRVDAAYSSAGLLLRILDYKSSAMKLRLDEVAHGLSLQMLTYLDVVVTHAPHWLGRAAEPAGVLYFHVHNPFLHTANGLPKDEAKEALLRQYRMQGLLLSDGESVKLMDESLHDSGKSAVIPVEFKKDGTFSARSQVATPSEWSVLRSSVRKQIRRIGKRITEGDVAIAPYRLDKRSPCTFCDFRPVCHFDSQVEGNGYQTLTKSADRDELWRRLAGDNERGRGTD</sequence>
<dbReference type="InterPro" id="IPR049035">
    <property type="entry name" value="ADDB_N"/>
</dbReference>
<keyword evidence="10 14" id="KW-0408">Iron</keyword>
<evidence type="ECO:0000256" key="14">
    <source>
        <dbReference type="HAMAP-Rule" id="MF_01452"/>
    </source>
</evidence>
<feature type="binding site" evidence="14">
    <location>
        <position position="1139"/>
    </location>
    <ligand>
        <name>[4Fe-4S] cluster</name>
        <dbReference type="ChEBI" id="CHEBI:49883"/>
    </ligand>
</feature>
<dbReference type="Pfam" id="PF21445">
    <property type="entry name" value="ADDB_N"/>
    <property type="match status" value="1"/>
</dbReference>
<feature type="binding site" evidence="14">
    <location>
        <position position="1136"/>
    </location>
    <ligand>
        <name>[4Fe-4S] cluster</name>
        <dbReference type="ChEBI" id="CHEBI:49883"/>
    </ligand>
</feature>
<dbReference type="Pfam" id="PF12705">
    <property type="entry name" value="PDDEXK_1"/>
    <property type="match status" value="1"/>
</dbReference>
<evidence type="ECO:0000256" key="7">
    <source>
        <dbReference type="ARBA" id="ARBA00022806"/>
    </source>
</evidence>
<evidence type="ECO:0000256" key="2">
    <source>
        <dbReference type="ARBA" id="ARBA00022722"/>
    </source>
</evidence>
<gene>
    <name evidence="14 16" type="primary">addB</name>
    <name evidence="16" type="ORF">ACFPOF_20510</name>
</gene>
<keyword evidence="13 14" id="KW-0234">DNA repair</keyword>
<dbReference type="PROSITE" id="PS51217">
    <property type="entry name" value="UVRD_HELICASE_CTER"/>
    <property type="match status" value="1"/>
</dbReference>
<dbReference type="EC" id="3.1.-.-" evidence="14"/>
<protein>
    <recommendedName>
        <fullName evidence="14">ATP-dependent helicase/deoxyribonuclease subunit B</fullName>
        <ecNumber evidence="14">3.1.-.-</ecNumber>
    </recommendedName>
    <alternativeName>
        <fullName evidence="14">ATP-dependent helicase/nuclease subunit AddB</fullName>
    </alternativeName>
</protein>
<comment type="cofactor">
    <cofactor evidence="14">
        <name>Mg(2+)</name>
        <dbReference type="ChEBI" id="CHEBI:18420"/>
    </cofactor>
</comment>
<reference evidence="17" key="1">
    <citation type="journal article" date="2019" name="Int. J. Syst. Evol. Microbiol.">
        <title>The Global Catalogue of Microorganisms (GCM) 10K type strain sequencing project: providing services to taxonomists for standard genome sequencing and annotation.</title>
        <authorList>
            <consortium name="The Broad Institute Genomics Platform"/>
            <consortium name="The Broad Institute Genome Sequencing Center for Infectious Disease"/>
            <person name="Wu L."/>
            <person name="Ma J."/>
        </authorList>
    </citation>
    <scope>NUCLEOTIDE SEQUENCE [LARGE SCALE GENOMIC DNA]</scope>
    <source>
        <strain evidence="17">CGMCC 1.18575</strain>
    </source>
</reference>
<keyword evidence="11 14" id="KW-0411">Iron-sulfur</keyword>
<keyword evidence="7 14" id="KW-0347">Helicase</keyword>
<accession>A0ABW0HX60</accession>
<dbReference type="Gene3D" id="6.10.140.1030">
    <property type="match status" value="1"/>
</dbReference>
<dbReference type="InterPro" id="IPR014017">
    <property type="entry name" value="DNA_helicase_UvrD-like_C"/>
</dbReference>
<feature type="domain" description="UvrD-like helicase C-terminal" evidence="15">
    <location>
        <begin position="284"/>
        <end position="625"/>
    </location>
</feature>
<evidence type="ECO:0000256" key="13">
    <source>
        <dbReference type="ARBA" id="ARBA00023204"/>
    </source>
</evidence>
<keyword evidence="6 14" id="KW-0378">Hydrolase</keyword>
<dbReference type="Gene3D" id="3.40.50.300">
    <property type="entry name" value="P-loop containing nucleotide triphosphate hydrolases"/>
    <property type="match status" value="4"/>
</dbReference>
<dbReference type="NCBIfam" id="TIGR02773">
    <property type="entry name" value="addB_Gpos"/>
    <property type="match status" value="1"/>
</dbReference>
<evidence type="ECO:0000256" key="9">
    <source>
        <dbReference type="ARBA" id="ARBA00022840"/>
    </source>
</evidence>
<keyword evidence="9 14" id="KW-0067">ATP-binding</keyword>
<keyword evidence="17" id="KW-1185">Reference proteome</keyword>
<organism evidence="16 17">
    <name type="scientific">Cohnella soli</name>
    <dbReference type="NCBI Taxonomy" id="425005"/>
    <lineage>
        <taxon>Bacteria</taxon>
        <taxon>Bacillati</taxon>
        <taxon>Bacillota</taxon>
        <taxon>Bacilli</taxon>
        <taxon>Bacillales</taxon>
        <taxon>Paenibacillaceae</taxon>
        <taxon>Cohnella</taxon>
    </lineage>
</organism>
<dbReference type="PANTHER" id="PTHR30591">
    <property type="entry name" value="RECBCD ENZYME SUBUNIT RECC"/>
    <property type="match status" value="1"/>
</dbReference>
<evidence type="ECO:0000256" key="12">
    <source>
        <dbReference type="ARBA" id="ARBA00023125"/>
    </source>
</evidence>
<dbReference type="GO" id="GO:0016787">
    <property type="term" value="F:hydrolase activity"/>
    <property type="evidence" value="ECO:0007669"/>
    <property type="project" value="UniProtKB-KW"/>
</dbReference>
<evidence type="ECO:0000313" key="16">
    <source>
        <dbReference type="EMBL" id="MFC5405128.1"/>
    </source>
</evidence>
<keyword evidence="12 14" id="KW-0238">DNA-binding</keyword>
<evidence type="ECO:0000256" key="10">
    <source>
        <dbReference type="ARBA" id="ARBA00023004"/>
    </source>
</evidence>
<dbReference type="SUPFAM" id="SSF52540">
    <property type="entry name" value="P-loop containing nucleoside triphosphate hydrolases"/>
    <property type="match status" value="1"/>
</dbReference>
<comment type="cofactor">
    <cofactor evidence="14">
        <name>[4Fe-4S] cluster</name>
        <dbReference type="ChEBI" id="CHEBI:49883"/>
    </cofactor>
    <text evidence="14">Binds 1 [4Fe-4S] cluster.</text>
</comment>
<evidence type="ECO:0000256" key="5">
    <source>
        <dbReference type="ARBA" id="ARBA00022763"/>
    </source>
</evidence>
<evidence type="ECO:0000259" key="15">
    <source>
        <dbReference type="PROSITE" id="PS51217"/>
    </source>
</evidence>
<keyword evidence="1 14" id="KW-0004">4Fe-4S</keyword>
<keyword evidence="2 14" id="KW-0540">Nuclease</keyword>
<comment type="similarity">
    <text evidence="14">Belongs to the helicase family. AddB/RexB type 1 subfamily.</text>
</comment>
<keyword evidence="3 14" id="KW-0479">Metal-binding</keyword>
<feature type="binding site" evidence="14">
    <location>
        <position position="1145"/>
    </location>
    <ligand>
        <name>[4Fe-4S] cluster</name>
        <dbReference type="ChEBI" id="CHEBI:49883"/>
    </ligand>
</feature>
<dbReference type="HAMAP" id="MF_01452">
    <property type="entry name" value="AddB_type1"/>
    <property type="match status" value="1"/>
</dbReference>
<dbReference type="GO" id="GO:0003678">
    <property type="term" value="F:DNA helicase activity"/>
    <property type="evidence" value="ECO:0007669"/>
    <property type="project" value="UniProtKB-EC"/>
</dbReference>
<comment type="function">
    <text evidence="14">The heterodimer acts as both an ATP-dependent DNA helicase and an ATP-dependent, dual-direction single-stranded exonuclease. Recognizes the chi site generating a DNA molecule suitable for the initiation of homologous recombination. The AddB subunit has 5' -&gt; 3' nuclease activity but not helicase activity.</text>
</comment>
<dbReference type="InterPro" id="IPR038726">
    <property type="entry name" value="PDDEXK_AddAB-type"/>
</dbReference>
<dbReference type="RefSeq" id="WP_378136112.1">
    <property type="nucleotide sequence ID" value="NZ_JBHSMI010000029.1"/>
</dbReference>
<evidence type="ECO:0000256" key="8">
    <source>
        <dbReference type="ARBA" id="ARBA00022839"/>
    </source>
</evidence>
<evidence type="ECO:0000256" key="11">
    <source>
        <dbReference type="ARBA" id="ARBA00023014"/>
    </source>
</evidence>
<keyword evidence="5 14" id="KW-0227">DNA damage</keyword>